<evidence type="ECO:0000259" key="2">
    <source>
        <dbReference type="Pfam" id="PF13193"/>
    </source>
</evidence>
<evidence type="ECO:0000313" key="5">
    <source>
        <dbReference type="Proteomes" id="UP000192441"/>
    </source>
</evidence>
<dbReference type="GO" id="GO:0006631">
    <property type="term" value="P:fatty acid metabolic process"/>
    <property type="evidence" value="ECO:0007669"/>
    <property type="project" value="TreeGrafter"/>
</dbReference>
<protein>
    <submittedName>
        <fullName evidence="4">AMP-dependent synthetase</fullName>
    </submittedName>
    <submittedName>
        <fullName evidence="3">Malonyl-CoA synthase</fullName>
    </submittedName>
</protein>
<keyword evidence="3" id="KW-0614">Plasmid</keyword>
<dbReference type="Gene3D" id="3.40.50.12780">
    <property type="entry name" value="N-terminal domain of ligase-like"/>
    <property type="match status" value="1"/>
</dbReference>
<gene>
    <name evidence="4" type="ORF">BST20_25965</name>
    <name evidence="3" type="ORF">MBRA_51600</name>
</gene>
<dbReference type="PANTHER" id="PTHR43201">
    <property type="entry name" value="ACYL-COA SYNTHETASE"/>
    <property type="match status" value="1"/>
</dbReference>
<dbReference type="Gene3D" id="3.30.300.30">
    <property type="match status" value="1"/>
</dbReference>
<dbReference type="EMBL" id="MVHM01000027">
    <property type="protein sequence ID" value="ORA31843.1"/>
    <property type="molecule type" value="Genomic_DNA"/>
</dbReference>
<dbReference type="GO" id="GO:0031956">
    <property type="term" value="F:medium-chain fatty acid-CoA ligase activity"/>
    <property type="evidence" value="ECO:0007669"/>
    <property type="project" value="TreeGrafter"/>
</dbReference>
<accession>A0A7I7WDQ3</accession>
<dbReference type="InterPro" id="IPR020845">
    <property type="entry name" value="AMP-binding_CS"/>
</dbReference>
<evidence type="ECO:0000313" key="6">
    <source>
        <dbReference type="Proteomes" id="UP000467379"/>
    </source>
</evidence>
<evidence type="ECO:0000259" key="1">
    <source>
        <dbReference type="Pfam" id="PF00501"/>
    </source>
</evidence>
<dbReference type="RefSeq" id="WP_083134288.1">
    <property type="nucleotide sequence ID" value="NZ_AP022607.1"/>
</dbReference>
<organism evidence="4 5">
    <name type="scientific">Mycobacterium branderi</name>
    <dbReference type="NCBI Taxonomy" id="43348"/>
    <lineage>
        <taxon>Bacteria</taxon>
        <taxon>Bacillati</taxon>
        <taxon>Actinomycetota</taxon>
        <taxon>Actinomycetes</taxon>
        <taxon>Mycobacteriales</taxon>
        <taxon>Mycobacteriaceae</taxon>
        <taxon>Mycobacterium</taxon>
    </lineage>
</organism>
<geneLocation type="plasmid" evidence="3 6">
    <name>pJCM12687</name>
</geneLocation>
<reference evidence="3" key="3">
    <citation type="submission" date="2020-02" db="EMBL/GenBank/DDBJ databases">
        <authorList>
            <person name="Matsumoto Y."/>
            <person name="Kinjo T."/>
            <person name="Motooka D."/>
            <person name="Nabeya D."/>
            <person name="Jung N."/>
            <person name="Uechi K."/>
            <person name="Horii T."/>
            <person name="Iida T."/>
            <person name="Fujita J."/>
            <person name="Nakamura S."/>
        </authorList>
    </citation>
    <scope>NUCLEOTIDE SEQUENCE</scope>
    <source>
        <strain evidence="3">JCM 12687</strain>
        <plasmid evidence="3">pJCM12687</plasmid>
    </source>
</reference>
<dbReference type="SUPFAM" id="SSF56801">
    <property type="entry name" value="Acetyl-CoA synthetase-like"/>
    <property type="match status" value="1"/>
</dbReference>
<feature type="domain" description="AMP-dependent synthetase/ligase" evidence="1">
    <location>
        <begin position="34"/>
        <end position="353"/>
    </location>
</feature>
<proteinExistence type="predicted"/>
<dbReference type="Pfam" id="PF13193">
    <property type="entry name" value="AMP-binding_C"/>
    <property type="match status" value="1"/>
</dbReference>
<dbReference type="InterPro" id="IPR042099">
    <property type="entry name" value="ANL_N_sf"/>
</dbReference>
<dbReference type="Proteomes" id="UP000467379">
    <property type="component" value="Plasmid pJCM12687"/>
</dbReference>
<dbReference type="PANTHER" id="PTHR43201:SF32">
    <property type="entry name" value="2-SUCCINYLBENZOATE--COA LIGASE, CHLOROPLASTIC_PEROXISOMAL"/>
    <property type="match status" value="1"/>
</dbReference>
<dbReference type="Proteomes" id="UP000192441">
    <property type="component" value="Unassembled WGS sequence"/>
</dbReference>
<dbReference type="PROSITE" id="PS00455">
    <property type="entry name" value="AMP_BINDING"/>
    <property type="match status" value="1"/>
</dbReference>
<evidence type="ECO:0000313" key="4">
    <source>
        <dbReference type="EMBL" id="ORA31843.1"/>
    </source>
</evidence>
<name>A0A7I7WDQ3_9MYCO</name>
<dbReference type="OrthoDB" id="7592275at2"/>
<sequence>MHLPESSVRIEGGGRAVVLPDILGVLDWHGGAGVALEDAQRSVGYPDLGASVRSLAAALALHGISPGDRVAIMVSNSAAAVELYLACALIGAIWVGINPAAPQAERDRQLALVTPTLIVTDTASSSPLGGRTVELAALFADRAHSYDAAPPEPETACAIGFSSGTTGTPKALVHSRAGVSLIAATLARVQLRADDRVGVILPMSIHNLMAVGALPALFAGATCVAVTRMNAAGVAAACRERRLTMVNALVPATIYDLVHDNTIAPEALASLRVAGTGAAGLSEDLRSAFEAKFGVRVIGTYGMTEAPGVVCIEDPALPHIPGGCGKALPHLAVRAYDEQYVRLPAGQEGELVVCAADSGAWAGIYRPALGTWTERGLIPRGRDEKCFRTGDYGWVDADGTVHVSGRTADVIVRGGVNINAAELESVLGQLPGVRDIAVIGEPDARLGQRIVAFVEPVSGATVDAAQLRERARHVLSHNKVPDEFVGAVLPRNAMGKVARTQLRRPTPRRTDLRRR</sequence>
<dbReference type="EMBL" id="AP022607">
    <property type="protein sequence ID" value="BBZ14965.1"/>
    <property type="molecule type" value="Genomic_DNA"/>
</dbReference>
<dbReference type="Pfam" id="PF00501">
    <property type="entry name" value="AMP-binding"/>
    <property type="match status" value="1"/>
</dbReference>
<dbReference type="AlphaFoldDB" id="A0A7I7WDQ3"/>
<dbReference type="InterPro" id="IPR025110">
    <property type="entry name" value="AMP-bd_C"/>
</dbReference>
<dbReference type="InterPro" id="IPR045851">
    <property type="entry name" value="AMP-bd_C_sf"/>
</dbReference>
<reference evidence="3 6" key="2">
    <citation type="journal article" date="2019" name="Emerg. Microbes Infect.">
        <title>Comprehensive subspecies identification of 175 nontuberculous mycobacteria species based on 7547 genomic profiles.</title>
        <authorList>
            <person name="Matsumoto Y."/>
            <person name="Kinjo T."/>
            <person name="Motooka D."/>
            <person name="Nabeya D."/>
            <person name="Jung N."/>
            <person name="Uechi K."/>
            <person name="Horii T."/>
            <person name="Iida T."/>
            <person name="Fujita J."/>
            <person name="Nakamura S."/>
        </authorList>
    </citation>
    <scope>NUCLEOTIDE SEQUENCE [LARGE SCALE GENOMIC DNA]</scope>
    <source>
        <strain evidence="3 6">JCM 12687</strain>
        <plasmid evidence="3">pJCM12687</plasmid>
    </source>
</reference>
<keyword evidence="6" id="KW-1185">Reference proteome</keyword>
<dbReference type="InterPro" id="IPR000873">
    <property type="entry name" value="AMP-dep_synth/lig_dom"/>
</dbReference>
<evidence type="ECO:0000313" key="3">
    <source>
        <dbReference type="EMBL" id="BBZ14965.1"/>
    </source>
</evidence>
<reference evidence="4 5" key="1">
    <citation type="submission" date="2016-12" db="EMBL/GenBank/DDBJ databases">
        <title>The new phylogeny of genus Mycobacterium.</title>
        <authorList>
            <person name="Tortoli E."/>
            <person name="Trovato A."/>
            <person name="Cirillo D.M."/>
        </authorList>
    </citation>
    <scope>NUCLEOTIDE SEQUENCE [LARGE SCALE GENOMIC DNA]</scope>
    <source>
        <strain evidence="4 5">DSM 44624</strain>
    </source>
</reference>
<feature type="domain" description="AMP-binding enzyme C-terminal" evidence="2">
    <location>
        <begin position="422"/>
        <end position="496"/>
    </location>
</feature>